<evidence type="ECO:0008006" key="4">
    <source>
        <dbReference type="Google" id="ProtNLM"/>
    </source>
</evidence>
<dbReference type="OrthoDB" id="1489309at2"/>
<accession>A0A4R1BJP7</accession>
<comment type="caution">
    <text evidence="2">The sequence shown here is derived from an EMBL/GenBank/DDBJ whole genome shotgun (WGS) entry which is preliminary data.</text>
</comment>
<evidence type="ECO:0000313" key="2">
    <source>
        <dbReference type="EMBL" id="TCJ17580.1"/>
    </source>
</evidence>
<organism evidence="2 3">
    <name type="scientific">Flaviaesturariibacter flavus</name>
    <dbReference type="NCBI Taxonomy" id="2502780"/>
    <lineage>
        <taxon>Bacteria</taxon>
        <taxon>Pseudomonadati</taxon>
        <taxon>Bacteroidota</taxon>
        <taxon>Chitinophagia</taxon>
        <taxon>Chitinophagales</taxon>
        <taxon>Chitinophagaceae</taxon>
        <taxon>Flaviaestuariibacter</taxon>
    </lineage>
</organism>
<dbReference type="EMBL" id="SJZI01000008">
    <property type="protein sequence ID" value="TCJ17580.1"/>
    <property type="molecule type" value="Genomic_DNA"/>
</dbReference>
<reference evidence="2 3" key="1">
    <citation type="submission" date="2019-03" db="EMBL/GenBank/DDBJ databases">
        <authorList>
            <person name="Kim M.K.M."/>
        </authorList>
    </citation>
    <scope>NUCLEOTIDE SEQUENCE [LARGE SCALE GENOMIC DNA]</scope>
    <source>
        <strain evidence="2 3">17J68-12</strain>
    </source>
</reference>
<keyword evidence="1" id="KW-0732">Signal</keyword>
<gene>
    <name evidence="2" type="ORF">EPD60_05140</name>
</gene>
<protein>
    <recommendedName>
        <fullName evidence="4">Porin</fullName>
    </recommendedName>
</protein>
<evidence type="ECO:0000256" key="1">
    <source>
        <dbReference type="SAM" id="SignalP"/>
    </source>
</evidence>
<feature type="chain" id="PRO_5020716485" description="Porin" evidence="1">
    <location>
        <begin position="25"/>
        <end position="672"/>
    </location>
</feature>
<sequence>MMRSLCFLAAFLLAALLGAAPAHAQQGILGKLQNGFPQGSSGPGNDSLRKRNKFEDSLTLTYRYLDTAGRYRLDSGIVDFYARFPVPFNHQWLGNTGGASKPFAFSPQMSTGFDPGFHAYDAYKLTMDRVRFFTATRPYSEIGYVLGSKGQQGIDLLTTQNLKAGWNVSLRYRLVNSLGTFNNQNTNHNNYLLTSWYQSPNRRYNNYLVLLGNKLQAAENGGIVADSLLDDVGFSDRFGIPTRLATGTTRNVGLLANTAINTGNRYSEFTALMRQQYDLGRKDSLVTDSTVIPLFFPRLRIEHTFTLGDYRYTFSDAVADSAFYKDAYGLQLPEPGARGTVWFRDHWKELTNDLSIYQFPDPKNLNQYIRVGAAYQSLKGLVQEKLSYGNLWVHGEYRNRTRSGKWDLMANGKLHLAGYNSGDFHAFASLQRLLGTRLGSLQVGGELNNRTPSFIYDNRSNFYFDDPSKKFLKENTLRLFGNLFNPKLKLQLGAEYFLITNYLYVTGYRTMEQESDVFNLLRLTARKTITVRRRLFLDADVMVQQQAGNAAVHVPLLFGIGRLYYQGNLGFPNLTLAVGLESRYASPYKADSYLPVIGQFSFQDSMQLRNRPDLNAFFHFRIRGFKAFLRAENLNTLRFRQPAGFRQHNFGAPNYPYPGLIIRFGIFWSFVG</sequence>
<evidence type="ECO:0000313" key="3">
    <source>
        <dbReference type="Proteomes" id="UP000295334"/>
    </source>
</evidence>
<feature type="signal peptide" evidence="1">
    <location>
        <begin position="1"/>
        <end position="24"/>
    </location>
</feature>
<name>A0A4R1BJP7_9BACT</name>
<dbReference type="AlphaFoldDB" id="A0A4R1BJP7"/>
<proteinExistence type="predicted"/>
<keyword evidence="3" id="KW-1185">Reference proteome</keyword>
<dbReference type="Proteomes" id="UP000295334">
    <property type="component" value="Unassembled WGS sequence"/>
</dbReference>
<dbReference type="InterPro" id="IPR025631">
    <property type="entry name" value="Porin_10"/>
</dbReference>
<dbReference type="Pfam" id="PF14121">
    <property type="entry name" value="Porin_10"/>
    <property type="match status" value="1"/>
</dbReference>